<dbReference type="Gene3D" id="1.20.272.10">
    <property type="match status" value="1"/>
</dbReference>
<organism evidence="9 10">
    <name type="scientific">Corynebacterium pseudodiphtheriticum</name>
    <dbReference type="NCBI Taxonomy" id="37637"/>
    <lineage>
        <taxon>Bacteria</taxon>
        <taxon>Bacillati</taxon>
        <taxon>Actinomycetota</taxon>
        <taxon>Actinomycetes</taxon>
        <taxon>Mycobacteriales</taxon>
        <taxon>Corynebacteriaceae</taxon>
        <taxon>Corynebacterium</taxon>
    </lineage>
</organism>
<dbReference type="RefSeq" id="WP_284588946.1">
    <property type="nucleotide sequence ID" value="NZ_JASNUC010000007.1"/>
</dbReference>
<dbReference type="NCBIfam" id="NF004165">
    <property type="entry name" value="PRK05629.1"/>
    <property type="match status" value="1"/>
</dbReference>
<evidence type="ECO:0000313" key="9">
    <source>
        <dbReference type="EMBL" id="MDK4306451.1"/>
    </source>
</evidence>
<evidence type="ECO:0000256" key="4">
    <source>
        <dbReference type="ARBA" id="ARBA00022705"/>
    </source>
</evidence>
<dbReference type="InterPro" id="IPR005790">
    <property type="entry name" value="DNA_polIII_delta"/>
</dbReference>
<dbReference type="GO" id="GO:0006261">
    <property type="term" value="P:DNA-templated DNA replication"/>
    <property type="evidence" value="ECO:0007669"/>
    <property type="project" value="TreeGrafter"/>
</dbReference>
<keyword evidence="3" id="KW-0548">Nucleotidyltransferase</keyword>
<dbReference type="SUPFAM" id="SSF48019">
    <property type="entry name" value="post-AAA+ oligomerization domain-like"/>
    <property type="match status" value="1"/>
</dbReference>
<gene>
    <name evidence="9" type="primary">holA</name>
    <name evidence="9" type="ORF">QPX42_02635</name>
</gene>
<dbReference type="GO" id="GO:0003677">
    <property type="term" value="F:DNA binding"/>
    <property type="evidence" value="ECO:0007669"/>
    <property type="project" value="InterPro"/>
</dbReference>
<dbReference type="PANTHER" id="PTHR34388">
    <property type="entry name" value="DNA POLYMERASE III SUBUNIT DELTA"/>
    <property type="match status" value="1"/>
</dbReference>
<dbReference type="InterPro" id="IPR048466">
    <property type="entry name" value="DNA_pol3_delta-like_C"/>
</dbReference>
<dbReference type="GO" id="GO:0003887">
    <property type="term" value="F:DNA-directed DNA polymerase activity"/>
    <property type="evidence" value="ECO:0007669"/>
    <property type="project" value="UniProtKB-KW"/>
</dbReference>
<dbReference type="NCBIfam" id="TIGR01128">
    <property type="entry name" value="holA"/>
    <property type="match status" value="1"/>
</dbReference>
<evidence type="ECO:0000256" key="6">
    <source>
        <dbReference type="ARBA" id="ARBA00034754"/>
    </source>
</evidence>
<evidence type="ECO:0000256" key="7">
    <source>
        <dbReference type="ARBA" id="ARBA00049244"/>
    </source>
</evidence>
<dbReference type="Pfam" id="PF21694">
    <property type="entry name" value="DNA_pol3_delta_C"/>
    <property type="match status" value="1"/>
</dbReference>
<comment type="catalytic activity">
    <reaction evidence="7">
        <text>DNA(n) + a 2'-deoxyribonucleoside 5'-triphosphate = DNA(n+1) + diphosphate</text>
        <dbReference type="Rhea" id="RHEA:22508"/>
        <dbReference type="Rhea" id="RHEA-COMP:17339"/>
        <dbReference type="Rhea" id="RHEA-COMP:17340"/>
        <dbReference type="ChEBI" id="CHEBI:33019"/>
        <dbReference type="ChEBI" id="CHEBI:61560"/>
        <dbReference type="ChEBI" id="CHEBI:173112"/>
        <dbReference type="EC" id="2.7.7.7"/>
    </reaction>
</comment>
<evidence type="ECO:0000256" key="5">
    <source>
        <dbReference type="ARBA" id="ARBA00022932"/>
    </source>
</evidence>
<keyword evidence="4" id="KW-0235">DNA replication</keyword>
<dbReference type="InterPro" id="IPR027417">
    <property type="entry name" value="P-loop_NTPase"/>
</dbReference>
<dbReference type="Gene3D" id="3.40.50.300">
    <property type="entry name" value="P-loop containing nucleotide triphosphate hydrolases"/>
    <property type="match status" value="1"/>
</dbReference>
<dbReference type="PANTHER" id="PTHR34388:SF1">
    <property type="entry name" value="DNA POLYMERASE III SUBUNIT DELTA"/>
    <property type="match status" value="1"/>
</dbReference>
<dbReference type="InterPro" id="IPR008921">
    <property type="entry name" value="DNA_pol3_clamp-load_cplx_C"/>
</dbReference>
<accession>A0AAP4BNU6</accession>
<comment type="similarity">
    <text evidence="6">Belongs to the DNA polymerase HolA subunit family.</text>
</comment>
<dbReference type="GO" id="GO:0009360">
    <property type="term" value="C:DNA polymerase III complex"/>
    <property type="evidence" value="ECO:0007669"/>
    <property type="project" value="TreeGrafter"/>
</dbReference>
<comment type="caution">
    <text evidence="9">The sequence shown here is derived from an EMBL/GenBank/DDBJ whole genome shotgun (WGS) entry which is preliminary data.</text>
</comment>
<keyword evidence="5" id="KW-0239">DNA-directed DNA polymerase</keyword>
<evidence type="ECO:0000313" key="10">
    <source>
        <dbReference type="Proteomes" id="UP001224412"/>
    </source>
</evidence>
<dbReference type="EC" id="2.7.7.7" evidence="1"/>
<protein>
    <recommendedName>
        <fullName evidence="1">DNA-directed DNA polymerase</fullName>
        <ecNumber evidence="1">2.7.7.7</ecNumber>
    </recommendedName>
</protein>
<reference evidence="9" key="1">
    <citation type="submission" date="2023-05" db="EMBL/GenBank/DDBJ databases">
        <title>Metabolic capabilities are highly conserved among human nasal-associated Corynebacterium species in pangenomic analyses.</title>
        <authorList>
            <person name="Tran T.H."/>
            <person name="Roberts A.Q."/>
            <person name="Escapa I.F."/>
            <person name="Gao W."/>
            <person name="Conlan S."/>
            <person name="Kong H."/>
            <person name="Segre J.A."/>
            <person name="Kelly M.S."/>
            <person name="Lemon K.P."/>
        </authorList>
    </citation>
    <scope>NUCLEOTIDE SEQUENCE</scope>
    <source>
        <strain evidence="9">KPL2773</strain>
    </source>
</reference>
<dbReference type="SUPFAM" id="SSF52540">
    <property type="entry name" value="P-loop containing nucleoside triphosphate hydrolases"/>
    <property type="match status" value="1"/>
</dbReference>
<dbReference type="AlphaFoldDB" id="A0AAP4BNU6"/>
<feature type="domain" description="DNA polymerase III delta subunit-like C-terminal" evidence="8">
    <location>
        <begin position="198"/>
        <end position="310"/>
    </location>
</feature>
<sequence>MALNSSVQLIIGDEEFLAERVRLDLTAEVHNNAADGEQVHQTTLRAGDITGPELIEATSPSLFGDERIVVVTNAETAGKEPLNLLLDACVNPAPSVTIIIVYAGGGRNQAIMKKIEKLSQTHRVAKLKPSERANWLTQEFRRHNVRVGPEIIHSLLEGVGSDLRELASAVSQLVADTNGNVTEAAVREYYQGVAEVSGFDIADAAVAGHTSQAVASVRRALQLGEPPVKLAYALASKVGTVARLYSEHGGNAQKLAGQLGMPPWLVDKSLKVARRWRGENVSQAVMIIAELDAEVKGQGGDAEYALESAVRKISELAR</sequence>
<dbReference type="Proteomes" id="UP001224412">
    <property type="component" value="Unassembled WGS sequence"/>
</dbReference>
<proteinExistence type="inferred from homology"/>
<name>A0AAP4BNU6_9CORY</name>
<evidence type="ECO:0000256" key="2">
    <source>
        <dbReference type="ARBA" id="ARBA00022679"/>
    </source>
</evidence>
<evidence type="ECO:0000256" key="1">
    <source>
        <dbReference type="ARBA" id="ARBA00012417"/>
    </source>
</evidence>
<evidence type="ECO:0000259" key="8">
    <source>
        <dbReference type="Pfam" id="PF21694"/>
    </source>
</evidence>
<dbReference type="EMBL" id="JASNVH010000003">
    <property type="protein sequence ID" value="MDK4306451.1"/>
    <property type="molecule type" value="Genomic_DNA"/>
</dbReference>
<keyword evidence="2" id="KW-0808">Transferase</keyword>
<evidence type="ECO:0000256" key="3">
    <source>
        <dbReference type="ARBA" id="ARBA00022695"/>
    </source>
</evidence>